<protein>
    <submittedName>
        <fullName evidence="7">LysR family transcriptional regulator</fullName>
    </submittedName>
</protein>
<evidence type="ECO:0000313" key="8">
    <source>
        <dbReference type="EMBL" id="TRL35437.1"/>
    </source>
</evidence>
<dbReference type="InterPro" id="IPR036388">
    <property type="entry name" value="WH-like_DNA-bd_sf"/>
</dbReference>
<feature type="compositionally biased region" description="Polar residues" evidence="5">
    <location>
        <begin position="1"/>
        <end position="15"/>
    </location>
</feature>
<evidence type="ECO:0000313" key="9">
    <source>
        <dbReference type="Proteomes" id="UP000245137"/>
    </source>
</evidence>
<dbReference type="Gene3D" id="3.40.190.10">
    <property type="entry name" value="Periplasmic binding protein-like II"/>
    <property type="match status" value="2"/>
</dbReference>
<evidence type="ECO:0000256" key="5">
    <source>
        <dbReference type="SAM" id="MobiDB-lite"/>
    </source>
</evidence>
<evidence type="ECO:0000313" key="7">
    <source>
        <dbReference type="EMBL" id="PWB95260.1"/>
    </source>
</evidence>
<evidence type="ECO:0000313" key="10">
    <source>
        <dbReference type="Proteomes" id="UP000316781"/>
    </source>
</evidence>
<reference evidence="7 9" key="1">
    <citation type="journal article" date="2018" name="Appl. Microbiol. Biotechnol.">
        <title>Co-cultivation of the strictly anaerobic methanogen Methanosarcina barkeri with aerobic methanotrophs in an oxygen-limited membrane bioreactor.</title>
        <authorList>
            <person name="In 't Zandt M.H."/>
            <person name="van den Bosch T.J.M."/>
            <person name="Rijkers R."/>
            <person name="van Kessel M.A.H.J."/>
            <person name="Jetten M.S.M."/>
            <person name="Welte C.U."/>
        </authorList>
    </citation>
    <scope>NUCLEOTIDE SEQUENCE [LARGE SCALE GENOMIC DNA]</scope>
    <source>
        <strain evidence="7 9">DSM 17706</strain>
    </source>
</reference>
<reference evidence="7" key="2">
    <citation type="submission" date="2018-02" db="EMBL/GenBank/DDBJ databases">
        <authorList>
            <person name="Cohen D.B."/>
            <person name="Kent A.D."/>
        </authorList>
    </citation>
    <scope>NUCLEOTIDE SEQUENCE</scope>
    <source>
        <strain evidence="7">DSM 17706</strain>
    </source>
</reference>
<dbReference type="SUPFAM" id="SSF53850">
    <property type="entry name" value="Periplasmic binding protein-like II"/>
    <property type="match status" value="1"/>
</dbReference>
<dbReference type="GO" id="GO:0003700">
    <property type="term" value="F:DNA-binding transcription factor activity"/>
    <property type="evidence" value="ECO:0007669"/>
    <property type="project" value="InterPro"/>
</dbReference>
<dbReference type="RefSeq" id="WP_108915932.1">
    <property type="nucleotide sequence ID" value="NZ_BGJY01000006.1"/>
</dbReference>
<keyword evidence="4" id="KW-0804">Transcription</keyword>
<dbReference type="InterPro" id="IPR036390">
    <property type="entry name" value="WH_DNA-bd_sf"/>
</dbReference>
<dbReference type="InterPro" id="IPR000847">
    <property type="entry name" value="LysR_HTH_N"/>
</dbReference>
<evidence type="ECO:0000259" key="6">
    <source>
        <dbReference type="PROSITE" id="PS50931"/>
    </source>
</evidence>
<dbReference type="FunFam" id="1.10.10.10:FF:000001">
    <property type="entry name" value="LysR family transcriptional regulator"/>
    <property type="match status" value="1"/>
</dbReference>
<dbReference type="OrthoDB" id="8097684at2"/>
<dbReference type="PROSITE" id="PS50931">
    <property type="entry name" value="HTH_LYSR"/>
    <property type="match status" value="1"/>
</dbReference>
<feature type="domain" description="HTH lysR-type" evidence="6">
    <location>
        <begin position="34"/>
        <end position="91"/>
    </location>
</feature>
<dbReference type="GO" id="GO:0003677">
    <property type="term" value="F:DNA binding"/>
    <property type="evidence" value="ECO:0007669"/>
    <property type="project" value="UniProtKB-KW"/>
</dbReference>
<dbReference type="PANTHER" id="PTHR30579:SF7">
    <property type="entry name" value="HTH-TYPE TRANSCRIPTIONAL REGULATOR LRHA-RELATED"/>
    <property type="match status" value="1"/>
</dbReference>
<dbReference type="Pfam" id="PF03466">
    <property type="entry name" value="LysR_substrate"/>
    <property type="match status" value="1"/>
</dbReference>
<feature type="region of interest" description="Disordered" evidence="5">
    <location>
        <begin position="1"/>
        <end position="22"/>
    </location>
</feature>
<keyword evidence="3" id="KW-0238">DNA-binding</keyword>
<keyword evidence="2" id="KW-0805">Transcription regulation</keyword>
<dbReference type="Pfam" id="PF00126">
    <property type="entry name" value="HTH_1"/>
    <property type="match status" value="1"/>
</dbReference>
<dbReference type="AlphaFoldDB" id="A0A2U1SUH0"/>
<dbReference type="PRINTS" id="PR00039">
    <property type="entry name" value="HTHLYSR"/>
</dbReference>
<keyword evidence="9" id="KW-1185">Reference proteome</keyword>
<reference evidence="8 10" key="3">
    <citation type="submission" date="2019-07" db="EMBL/GenBank/DDBJ databases">
        <title>Ln-dependent methylotrophs.</title>
        <authorList>
            <person name="Tani A."/>
        </authorList>
    </citation>
    <scope>NUCLEOTIDE SEQUENCE [LARGE SCALE GENOMIC DNA]</scope>
    <source>
        <strain evidence="8 10">SM89A</strain>
    </source>
</reference>
<sequence>MSLSLQPRRNGNPTLTPARDDRPHGVSVIRNQILENDLLHVFVTVVDQGGFTAAARTLHRTQAAVSLQIKRLEDIIGVSLIMRPQRGFRLTPEGDLMLDYARRMLALNAEALRTLRAEETDCTVRLGTIDDYVANILPPLVGAFCRSHPRVNVELYGGMPSSMLTRIGAHFDIVIAMEPAGTSQGQVLRREPVVWTTSSEHNQHERSPLPLAVAPPGSMFRHWAIAALQQSGVPWRLAHVNSNVSGIEAAVRQGLGVGVFKASTIDDRLRRLDESDGFPRLPDVEIALYSIRSSPSSPTMRLRDYLVERLGDNSGSD</sequence>
<comment type="caution">
    <text evidence="7">The sequence shown here is derived from an EMBL/GenBank/DDBJ whole genome shotgun (WGS) entry which is preliminary data.</text>
</comment>
<comment type="similarity">
    <text evidence="1">Belongs to the LysR transcriptional regulatory family.</text>
</comment>
<dbReference type="Proteomes" id="UP000245137">
    <property type="component" value="Unassembled WGS sequence"/>
</dbReference>
<dbReference type="Gene3D" id="1.10.10.10">
    <property type="entry name" value="Winged helix-like DNA-binding domain superfamily/Winged helix DNA-binding domain"/>
    <property type="match status" value="1"/>
</dbReference>
<evidence type="ECO:0000256" key="2">
    <source>
        <dbReference type="ARBA" id="ARBA00023015"/>
    </source>
</evidence>
<evidence type="ECO:0000256" key="3">
    <source>
        <dbReference type="ARBA" id="ARBA00023125"/>
    </source>
</evidence>
<dbReference type="InterPro" id="IPR005119">
    <property type="entry name" value="LysR_subst-bd"/>
</dbReference>
<dbReference type="EMBL" id="VJMF01000030">
    <property type="protein sequence ID" value="TRL35437.1"/>
    <property type="molecule type" value="Genomic_DNA"/>
</dbReference>
<dbReference type="Proteomes" id="UP000316781">
    <property type="component" value="Unassembled WGS sequence"/>
</dbReference>
<dbReference type="SUPFAM" id="SSF46785">
    <property type="entry name" value="Winged helix' DNA-binding domain"/>
    <property type="match status" value="1"/>
</dbReference>
<evidence type="ECO:0000256" key="1">
    <source>
        <dbReference type="ARBA" id="ARBA00009437"/>
    </source>
</evidence>
<organism evidence="7 9">
    <name type="scientific">Methylosinus sporium</name>
    <dbReference type="NCBI Taxonomy" id="428"/>
    <lineage>
        <taxon>Bacteria</taxon>
        <taxon>Pseudomonadati</taxon>
        <taxon>Pseudomonadota</taxon>
        <taxon>Alphaproteobacteria</taxon>
        <taxon>Hyphomicrobiales</taxon>
        <taxon>Methylocystaceae</taxon>
        <taxon>Methylosinus</taxon>
    </lineage>
</organism>
<evidence type="ECO:0000256" key="4">
    <source>
        <dbReference type="ARBA" id="ARBA00023163"/>
    </source>
</evidence>
<proteinExistence type="inferred from homology"/>
<dbReference type="PANTHER" id="PTHR30579">
    <property type="entry name" value="TRANSCRIPTIONAL REGULATOR"/>
    <property type="match status" value="1"/>
</dbReference>
<gene>
    <name evidence="7" type="ORF">C5689_03735</name>
    <name evidence="8" type="ORF">FM996_07780</name>
</gene>
<name>A0A2U1SUH0_METSR</name>
<accession>A0A2U1SUH0</accession>
<dbReference type="EMBL" id="PUIV01000003">
    <property type="protein sequence ID" value="PWB95260.1"/>
    <property type="molecule type" value="Genomic_DNA"/>
</dbReference>
<dbReference type="InterPro" id="IPR050176">
    <property type="entry name" value="LTTR"/>
</dbReference>